<protein>
    <recommendedName>
        <fullName evidence="5">Secreted protein</fullName>
    </recommendedName>
</protein>
<evidence type="ECO:0000256" key="2">
    <source>
        <dbReference type="SAM" id="SignalP"/>
    </source>
</evidence>
<dbReference type="Proteomes" id="UP000029391">
    <property type="component" value="Unassembled WGS sequence"/>
</dbReference>
<evidence type="ECO:0000313" key="4">
    <source>
        <dbReference type="Proteomes" id="UP000029391"/>
    </source>
</evidence>
<evidence type="ECO:0008006" key="5">
    <source>
        <dbReference type="Google" id="ProtNLM"/>
    </source>
</evidence>
<dbReference type="STRING" id="1121013.GCA_000426365_00729"/>
<feature type="signal peptide" evidence="2">
    <location>
        <begin position="1"/>
        <end position="19"/>
    </location>
</feature>
<dbReference type="AlphaFoldDB" id="A0A091BL55"/>
<evidence type="ECO:0000313" key="3">
    <source>
        <dbReference type="EMBL" id="KFN51539.1"/>
    </source>
</evidence>
<comment type="caution">
    <text evidence="3">The sequence shown here is derived from an EMBL/GenBank/DDBJ whole genome shotgun (WGS) entry which is preliminary data.</text>
</comment>
<dbReference type="RefSeq" id="WP_026816193.1">
    <property type="nucleotide sequence ID" value="NZ_AUFF01000001.1"/>
</dbReference>
<accession>A0A091BL55</accession>
<dbReference type="EMBL" id="AWXU01000004">
    <property type="protein sequence ID" value="KFN51539.1"/>
    <property type="molecule type" value="Genomic_DNA"/>
</dbReference>
<organism evidence="3 4">
    <name type="scientific">Arenimonas composti TR7-09 = DSM 18010</name>
    <dbReference type="NCBI Taxonomy" id="1121013"/>
    <lineage>
        <taxon>Bacteria</taxon>
        <taxon>Pseudomonadati</taxon>
        <taxon>Pseudomonadota</taxon>
        <taxon>Gammaproteobacteria</taxon>
        <taxon>Lysobacterales</taxon>
        <taxon>Lysobacteraceae</taxon>
        <taxon>Arenimonas</taxon>
    </lineage>
</organism>
<feature type="chain" id="PRO_5001869874" description="Secreted protein" evidence="2">
    <location>
        <begin position="20"/>
        <end position="98"/>
    </location>
</feature>
<keyword evidence="2" id="KW-0732">Signal</keyword>
<proteinExistence type="predicted"/>
<feature type="region of interest" description="Disordered" evidence="1">
    <location>
        <begin position="71"/>
        <end position="98"/>
    </location>
</feature>
<feature type="compositionally biased region" description="Basic and acidic residues" evidence="1">
    <location>
        <begin position="81"/>
        <end position="92"/>
    </location>
</feature>
<name>A0A091BL55_9GAMM</name>
<gene>
    <name evidence="3" type="ORF">P873_00335</name>
</gene>
<evidence type="ECO:0000256" key="1">
    <source>
        <dbReference type="SAM" id="MobiDB-lite"/>
    </source>
</evidence>
<reference evidence="3 4" key="1">
    <citation type="submission" date="2013-09" db="EMBL/GenBank/DDBJ databases">
        <title>Genome sequencing of Arenimonas composti.</title>
        <authorList>
            <person name="Chen F."/>
            <person name="Wang G."/>
        </authorList>
    </citation>
    <scope>NUCLEOTIDE SEQUENCE [LARGE SCALE GENOMIC DNA]</scope>
    <source>
        <strain evidence="3 4">TR7-09</strain>
    </source>
</reference>
<sequence length="98" mass="10455">MNRRFPLSPLIASSLLAFAAPAAADLPTTPPMQPPCSGACDVVLCSPAGCAIWICDYDGCRITLSWEDEAQAPTLAPRTVPEARRTQARRDLTTSPRG</sequence>
<keyword evidence="4" id="KW-1185">Reference proteome</keyword>